<evidence type="ECO:0000313" key="1">
    <source>
        <dbReference type="EMBL" id="KAF5811865.1"/>
    </source>
</evidence>
<keyword evidence="3" id="KW-1185">Reference proteome</keyword>
<protein>
    <submittedName>
        <fullName evidence="2">Uncharacterized protein</fullName>
    </submittedName>
</protein>
<reference evidence="1" key="3">
    <citation type="submission" date="2020-06" db="EMBL/GenBank/DDBJ databases">
        <title>Helianthus annuus Genome sequencing and assembly Release 2.</title>
        <authorList>
            <person name="Gouzy J."/>
            <person name="Langlade N."/>
            <person name="Munos S."/>
        </authorList>
    </citation>
    <scope>NUCLEOTIDE SEQUENCE</scope>
    <source>
        <tissue evidence="1">Leaves</tissue>
    </source>
</reference>
<reference evidence="1 3" key="1">
    <citation type="journal article" date="2017" name="Nature">
        <title>The sunflower genome provides insights into oil metabolism, flowering and Asterid evolution.</title>
        <authorList>
            <person name="Badouin H."/>
            <person name="Gouzy J."/>
            <person name="Grassa C.J."/>
            <person name="Murat F."/>
            <person name="Staton S.E."/>
            <person name="Cottret L."/>
            <person name="Lelandais-Briere C."/>
            <person name="Owens G.L."/>
            <person name="Carrere S."/>
            <person name="Mayjonade B."/>
            <person name="Legrand L."/>
            <person name="Gill N."/>
            <person name="Kane N.C."/>
            <person name="Bowers J.E."/>
            <person name="Hubner S."/>
            <person name="Bellec A."/>
            <person name="Berard A."/>
            <person name="Berges H."/>
            <person name="Blanchet N."/>
            <person name="Boniface M.C."/>
            <person name="Brunel D."/>
            <person name="Catrice O."/>
            <person name="Chaidir N."/>
            <person name="Claudel C."/>
            <person name="Donnadieu C."/>
            <person name="Faraut T."/>
            <person name="Fievet G."/>
            <person name="Helmstetter N."/>
            <person name="King M."/>
            <person name="Knapp S.J."/>
            <person name="Lai Z."/>
            <person name="Le Paslier M.C."/>
            <person name="Lippi Y."/>
            <person name="Lorenzon L."/>
            <person name="Mandel J.R."/>
            <person name="Marage G."/>
            <person name="Marchand G."/>
            <person name="Marquand E."/>
            <person name="Bret-Mestries E."/>
            <person name="Morien E."/>
            <person name="Nambeesan S."/>
            <person name="Nguyen T."/>
            <person name="Pegot-Espagnet P."/>
            <person name="Pouilly N."/>
            <person name="Raftis F."/>
            <person name="Sallet E."/>
            <person name="Schiex T."/>
            <person name="Thomas J."/>
            <person name="Vandecasteele C."/>
            <person name="Vares D."/>
            <person name="Vear F."/>
            <person name="Vautrin S."/>
            <person name="Crespi M."/>
            <person name="Mangin B."/>
            <person name="Burke J.M."/>
            <person name="Salse J."/>
            <person name="Munos S."/>
            <person name="Vincourt P."/>
            <person name="Rieseberg L.H."/>
            <person name="Langlade N.B."/>
        </authorList>
    </citation>
    <scope>NUCLEOTIDE SEQUENCE [LARGE SCALE GENOMIC DNA]</scope>
    <source>
        <strain evidence="3">cv. SF193</strain>
        <tissue evidence="1">Leaves</tissue>
    </source>
</reference>
<reference evidence="2" key="2">
    <citation type="submission" date="2017-02" db="EMBL/GenBank/DDBJ databases">
        <title>Sunflower complete genome.</title>
        <authorList>
            <person name="Langlade N."/>
            <person name="Munos S."/>
        </authorList>
    </citation>
    <scope>NUCLEOTIDE SEQUENCE [LARGE SCALE GENOMIC DNA]</scope>
    <source>
        <tissue evidence="2">Leaves</tissue>
    </source>
</reference>
<sequence length="123" mass="14008">MQERKRSRRCCWRCTTTVAMSPTAVTGRRRPCWLISTGHRFTFVFRVFVRVSHGSDLGRRWFEFGCYGSDSALVQLVVQRVQDSGVSSELRVLFVSFRLMCGHGFRSVLISGRSTGQQVLVGQ</sequence>
<dbReference type="Proteomes" id="UP000215914">
    <property type="component" value="Chromosome 4"/>
</dbReference>
<dbReference type="EMBL" id="CM007893">
    <property type="protein sequence ID" value="OTG29566.1"/>
    <property type="molecule type" value="Genomic_DNA"/>
</dbReference>
<accession>A0A251V372</accession>
<dbReference type="Gramene" id="mRNA:HanXRQr2_Chr04g0186321">
    <property type="protein sequence ID" value="mRNA:HanXRQr2_Chr04g0186321"/>
    <property type="gene ID" value="HanXRQr2_Chr04g0186321"/>
</dbReference>
<evidence type="ECO:0000313" key="3">
    <source>
        <dbReference type="Proteomes" id="UP000215914"/>
    </source>
</evidence>
<name>A0A251V372_HELAN</name>
<dbReference type="EMBL" id="MNCJ02000319">
    <property type="protein sequence ID" value="KAF5811865.1"/>
    <property type="molecule type" value="Genomic_DNA"/>
</dbReference>
<evidence type="ECO:0000313" key="2">
    <source>
        <dbReference type="EMBL" id="OTG29566.1"/>
    </source>
</evidence>
<organism evidence="2 3">
    <name type="scientific">Helianthus annuus</name>
    <name type="common">Common sunflower</name>
    <dbReference type="NCBI Taxonomy" id="4232"/>
    <lineage>
        <taxon>Eukaryota</taxon>
        <taxon>Viridiplantae</taxon>
        <taxon>Streptophyta</taxon>
        <taxon>Embryophyta</taxon>
        <taxon>Tracheophyta</taxon>
        <taxon>Spermatophyta</taxon>
        <taxon>Magnoliopsida</taxon>
        <taxon>eudicotyledons</taxon>
        <taxon>Gunneridae</taxon>
        <taxon>Pentapetalae</taxon>
        <taxon>asterids</taxon>
        <taxon>campanulids</taxon>
        <taxon>Asterales</taxon>
        <taxon>Asteraceae</taxon>
        <taxon>Asteroideae</taxon>
        <taxon>Heliantheae alliance</taxon>
        <taxon>Heliantheae</taxon>
        <taxon>Helianthus</taxon>
    </lineage>
</organism>
<gene>
    <name evidence="2" type="ORF">HannXRQ_Chr04g0123691</name>
    <name evidence="1" type="ORF">HanXRQr2_Chr04g0186321</name>
</gene>
<dbReference type="AlphaFoldDB" id="A0A251V372"/>
<proteinExistence type="predicted"/>
<dbReference type="InParanoid" id="A0A251V372"/>